<evidence type="ECO:0000256" key="2">
    <source>
        <dbReference type="ARBA" id="ARBA00023315"/>
    </source>
</evidence>
<sequence length="151" mass="17259">MTAGRKILINEMNDTKFEFTNKLNVEDYLRFREEAGWKRLAAEQAQAGLDNSYAVIAAVSGGETVGFARLLWDGGYVAYLAEVYVMEECRHQGLAKVMVENLIEKLRAEKKEGWEIKIHLLANLGRESFYEPFGFRTRPDDKDGAAMDMWL</sequence>
<evidence type="ECO:0000256" key="1">
    <source>
        <dbReference type="ARBA" id="ARBA00022679"/>
    </source>
</evidence>
<evidence type="ECO:0000313" key="5">
    <source>
        <dbReference type="Proteomes" id="UP000006919"/>
    </source>
</evidence>
<dbReference type="InterPro" id="IPR045039">
    <property type="entry name" value="NSI-like"/>
</dbReference>
<dbReference type="STRING" id="697329.Rumal_3014"/>
<keyword evidence="1 4" id="KW-0808">Transferase</keyword>
<dbReference type="PANTHER" id="PTHR43626:SF4">
    <property type="entry name" value="GCN5-RELATED N-ACETYLTRANSFERASE 2, CHLOROPLASTIC"/>
    <property type="match status" value="1"/>
</dbReference>
<feature type="domain" description="N-acetyltransferase" evidence="3">
    <location>
        <begin position="7"/>
        <end position="151"/>
    </location>
</feature>
<dbReference type="Gene3D" id="3.40.630.30">
    <property type="match status" value="1"/>
</dbReference>
<gene>
    <name evidence="4" type="ordered locus">Rumal_3014</name>
</gene>
<proteinExistence type="predicted"/>
<dbReference type="Proteomes" id="UP000006919">
    <property type="component" value="Chromosome"/>
</dbReference>
<dbReference type="SUPFAM" id="SSF55729">
    <property type="entry name" value="Acyl-CoA N-acyltransferases (Nat)"/>
    <property type="match status" value="1"/>
</dbReference>
<keyword evidence="2" id="KW-0012">Acyltransferase</keyword>
<dbReference type="EMBL" id="CP002403">
    <property type="protein sequence ID" value="ADU23479.1"/>
    <property type="molecule type" value="Genomic_DNA"/>
</dbReference>
<dbReference type="GO" id="GO:0005737">
    <property type="term" value="C:cytoplasm"/>
    <property type="evidence" value="ECO:0007669"/>
    <property type="project" value="TreeGrafter"/>
</dbReference>
<evidence type="ECO:0000259" key="3">
    <source>
        <dbReference type="PROSITE" id="PS51186"/>
    </source>
</evidence>
<dbReference type="InterPro" id="IPR016181">
    <property type="entry name" value="Acyl_CoA_acyltransferase"/>
</dbReference>
<reference evidence="4 5" key="1">
    <citation type="journal article" date="2011" name="J. Bacteriol.">
        <title>Complete genome of the cellulolytic ruminal bacterium Ruminococcus albus 7.</title>
        <authorList>
            <person name="Suen G."/>
            <person name="Stevenson D.M."/>
            <person name="Bruce D.C."/>
            <person name="Chertkov O."/>
            <person name="Copeland A."/>
            <person name="Cheng J.F."/>
            <person name="Detter C."/>
            <person name="Detter J.C."/>
            <person name="Goodwin L.A."/>
            <person name="Han C.S."/>
            <person name="Hauser L.J."/>
            <person name="Ivanova N.N."/>
            <person name="Kyrpides N.C."/>
            <person name="Land M.L."/>
            <person name="Lapidus A."/>
            <person name="Lucas S."/>
            <person name="Ovchinnikova G."/>
            <person name="Pitluck S."/>
            <person name="Tapia R."/>
            <person name="Woyke T."/>
            <person name="Boyum J."/>
            <person name="Mead D."/>
            <person name="Weimer P.J."/>
        </authorList>
    </citation>
    <scope>NUCLEOTIDE SEQUENCE [LARGE SCALE GENOMIC DNA]</scope>
    <source>
        <strain evidence="5">ATCC 27210 / DSM 20455 / JCM 14654 / NCDO 2250 / 7</strain>
    </source>
</reference>
<dbReference type="KEGG" id="ral:Rumal_3014"/>
<organism evidence="4 5">
    <name type="scientific">Ruminococcus albus (strain ATCC 27210 / DSM 20455 / JCM 14654 / NCDO 2250 / 7)</name>
    <dbReference type="NCBI Taxonomy" id="697329"/>
    <lineage>
        <taxon>Bacteria</taxon>
        <taxon>Bacillati</taxon>
        <taxon>Bacillota</taxon>
        <taxon>Clostridia</taxon>
        <taxon>Eubacteriales</taxon>
        <taxon>Oscillospiraceae</taxon>
        <taxon>Ruminococcus</taxon>
    </lineage>
</organism>
<dbReference type="Pfam" id="PF00583">
    <property type="entry name" value="Acetyltransf_1"/>
    <property type="match status" value="1"/>
</dbReference>
<dbReference type="CDD" id="cd04301">
    <property type="entry name" value="NAT_SF"/>
    <property type="match status" value="1"/>
</dbReference>
<evidence type="ECO:0000313" key="4">
    <source>
        <dbReference type="EMBL" id="ADU23479.1"/>
    </source>
</evidence>
<name>E6UE89_RUMA7</name>
<dbReference type="GO" id="GO:0008080">
    <property type="term" value="F:N-acetyltransferase activity"/>
    <property type="evidence" value="ECO:0007669"/>
    <property type="project" value="InterPro"/>
</dbReference>
<dbReference type="PROSITE" id="PS51186">
    <property type="entry name" value="GNAT"/>
    <property type="match status" value="1"/>
</dbReference>
<dbReference type="PANTHER" id="PTHR43626">
    <property type="entry name" value="ACYL-COA N-ACYLTRANSFERASE"/>
    <property type="match status" value="1"/>
</dbReference>
<protein>
    <submittedName>
        <fullName evidence="4">GCN5-related N-acetyltransferase</fullName>
    </submittedName>
</protein>
<dbReference type="AlphaFoldDB" id="E6UE89"/>
<dbReference type="eggNOG" id="COG0454">
    <property type="taxonomic scope" value="Bacteria"/>
</dbReference>
<dbReference type="InterPro" id="IPR000182">
    <property type="entry name" value="GNAT_dom"/>
</dbReference>
<dbReference type="HOGENOM" id="CLU_086503_7_1_9"/>
<accession>E6UE89</accession>